<proteinExistence type="predicted"/>
<dbReference type="EMBL" id="JBHSOW010000043">
    <property type="protein sequence ID" value="MFC5649922.1"/>
    <property type="molecule type" value="Genomic_DNA"/>
</dbReference>
<dbReference type="PANTHER" id="PTHR43123">
    <property type="entry name" value="POLYSACCHARIDE DEACETYLASE-RELATED"/>
    <property type="match status" value="1"/>
</dbReference>
<keyword evidence="3" id="KW-1185">Reference proteome</keyword>
<dbReference type="Pfam" id="PF01522">
    <property type="entry name" value="Polysacc_deac_1"/>
    <property type="match status" value="1"/>
</dbReference>
<reference evidence="3" key="1">
    <citation type="journal article" date="2019" name="Int. J. Syst. Evol. Microbiol.">
        <title>The Global Catalogue of Microorganisms (GCM) 10K type strain sequencing project: providing services to taxonomists for standard genome sequencing and annotation.</title>
        <authorList>
            <consortium name="The Broad Institute Genomics Platform"/>
            <consortium name="The Broad Institute Genome Sequencing Center for Infectious Disease"/>
            <person name="Wu L."/>
            <person name="Ma J."/>
        </authorList>
    </citation>
    <scope>NUCLEOTIDE SEQUENCE [LARGE SCALE GENOMIC DNA]</scope>
    <source>
        <strain evidence="3">CGMCC 1.3240</strain>
    </source>
</reference>
<dbReference type="Proteomes" id="UP001596047">
    <property type="component" value="Unassembled WGS sequence"/>
</dbReference>
<protein>
    <submittedName>
        <fullName evidence="2">Polysaccharide deacetylase family protein</fullName>
    </submittedName>
</protein>
<evidence type="ECO:0000259" key="1">
    <source>
        <dbReference type="PROSITE" id="PS51677"/>
    </source>
</evidence>
<dbReference type="SUPFAM" id="SSF88713">
    <property type="entry name" value="Glycoside hydrolase/deacetylase"/>
    <property type="match status" value="1"/>
</dbReference>
<organism evidence="2 3">
    <name type="scientific">Paenibacillus solisilvae</name>
    <dbReference type="NCBI Taxonomy" id="2486751"/>
    <lineage>
        <taxon>Bacteria</taxon>
        <taxon>Bacillati</taxon>
        <taxon>Bacillota</taxon>
        <taxon>Bacilli</taxon>
        <taxon>Bacillales</taxon>
        <taxon>Paenibacillaceae</taxon>
        <taxon>Paenibacillus</taxon>
    </lineage>
</organism>
<evidence type="ECO:0000313" key="3">
    <source>
        <dbReference type="Proteomes" id="UP001596047"/>
    </source>
</evidence>
<comment type="caution">
    <text evidence="2">The sequence shown here is derived from an EMBL/GenBank/DDBJ whole genome shotgun (WGS) entry which is preliminary data.</text>
</comment>
<feature type="domain" description="NodB homology" evidence="1">
    <location>
        <begin position="73"/>
        <end position="291"/>
    </location>
</feature>
<dbReference type="PANTHER" id="PTHR43123:SF1">
    <property type="entry name" value="POLYSACCHARIDE DEACETYLASE-RELATED"/>
    <property type="match status" value="1"/>
</dbReference>
<accession>A0ABW0VY29</accession>
<sequence>MELKADLPGGRRDLIGYGRFAPKVRWPNEAKVIINLVLNYEEGAEFSLPAGDDRQEGFTEYDYPAMNPRYRDLAAESVYEYGSRAGVWRLARLFKQQRIPVTVSACAAALELHPEIAEWIKQSGHETMAHGWRWSELWLLSRDEEREEIRKAVEGIKRLTGTRPVGWNSRYGPSINTRELLVEEGGFLYDSDAYNDDIPYFTSVKGKSHLVLPYTKTYNDTRFIIAQGFGSPDDFVLTCKKALDYYVEESEYAPKMMSIGLHARTMGQAARTSALKDFITYAKSIPGVAFMRRNDIASWWIEHHKEFAHVQRN</sequence>
<dbReference type="InterPro" id="IPR011330">
    <property type="entry name" value="Glyco_hydro/deAcase_b/a-brl"/>
</dbReference>
<dbReference type="PROSITE" id="PS51677">
    <property type="entry name" value="NODB"/>
    <property type="match status" value="1"/>
</dbReference>
<dbReference type="RefSeq" id="WP_379188477.1">
    <property type="nucleotide sequence ID" value="NZ_JBHSOW010000043.1"/>
</dbReference>
<name>A0ABW0VY29_9BACL</name>
<dbReference type="InterPro" id="IPR002509">
    <property type="entry name" value="NODB_dom"/>
</dbReference>
<evidence type="ECO:0000313" key="2">
    <source>
        <dbReference type="EMBL" id="MFC5649922.1"/>
    </source>
</evidence>
<gene>
    <name evidence="2" type="ORF">ACFPYJ_12475</name>
</gene>
<dbReference type="Gene3D" id="3.20.20.370">
    <property type="entry name" value="Glycoside hydrolase/deacetylase"/>
    <property type="match status" value="1"/>
</dbReference>